<evidence type="ECO:0000256" key="12">
    <source>
        <dbReference type="SAM" id="Phobius"/>
    </source>
</evidence>
<keyword evidence="7" id="KW-0249">Electron transport</keyword>
<dbReference type="Proteomes" id="UP000595001">
    <property type="component" value="Chromosome"/>
</dbReference>
<evidence type="ECO:0000256" key="3">
    <source>
        <dbReference type="ARBA" id="ARBA00022448"/>
    </source>
</evidence>
<dbReference type="PROSITE" id="PS00078">
    <property type="entry name" value="COX2"/>
    <property type="match status" value="1"/>
</dbReference>
<dbReference type="PANTHER" id="PTHR22888">
    <property type="entry name" value="CYTOCHROME C OXIDASE, SUBUNIT II"/>
    <property type="match status" value="1"/>
</dbReference>
<dbReference type="InterPro" id="IPR001505">
    <property type="entry name" value="Copper_CuA"/>
</dbReference>
<keyword evidence="5 12" id="KW-0812">Transmembrane</keyword>
<reference evidence="14 15" key="1">
    <citation type="submission" date="2020-12" db="EMBL/GenBank/DDBJ databases">
        <title>Halosimplex halophilum sp. nov. and Halosimplex salinum sp. nov., two new members of the genus Halosimplex.</title>
        <authorList>
            <person name="Cui H.L."/>
        </authorList>
    </citation>
    <scope>NUCLEOTIDE SEQUENCE [LARGE SCALE GENOMIC DNA]</scope>
    <source>
        <strain evidence="14 15">YGH94</strain>
    </source>
</reference>
<comment type="similarity">
    <text evidence="2">Belongs to the cytochrome c oxidase subunit 2 family.</text>
</comment>
<sequence>MVGDTVLAGTSGIRAPAEVFNSIFVAFLGLGTLVGVVVISYTLYNAYRYRYREDEDPAPDVDRPEVGELPEGGGKGKKLFLSFAISAFIVLSLVIWTYASLLYVEGKPTEVQQNGGDVMTVAVDGFRFGWQFTYPNGAQADTLRVPTDTVIDLSVTSRDVFHNFGIPELRAKADAIPGQTTNAWFVAEEPGTYQANCYEICGEGHSGMTADVVAMNESAFEEWYATTEPANASAAASNGTAAPSNATASTATMGALTPARARGAR</sequence>
<keyword evidence="15" id="KW-1185">Reference proteome</keyword>
<dbReference type="KEGG" id="hlt:I7X12_13805"/>
<accession>A0A7U3WBX2</accession>
<dbReference type="CDD" id="cd13918">
    <property type="entry name" value="CuRO_HCO_II_like_6"/>
    <property type="match status" value="1"/>
</dbReference>
<dbReference type="Pfam" id="PF00116">
    <property type="entry name" value="COX2"/>
    <property type="match status" value="1"/>
</dbReference>
<dbReference type="PRINTS" id="PR01166">
    <property type="entry name" value="CYCOXIDASEII"/>
</dbReference>
<feature type="transmembrane region" description="Helical" evidence="12">
    <location>
        <begin position="79"/>
        <end position="104"/>
    </location>
</feature>
<feature type="compositionally biased region" description="Low complexity" evidence="11">
    <location>
        <begin position="235"/>
        <end position="252"/>
    </location>
</feature>
<dbReference type="AlphaFoldDB" id="A0A7U3WBX2"/>
<keyword evidence="10 12" id="KW-0472">Membrane</keyword>
<feature type="transmembrane region" description="Helical" evidence="12">
    <location>
        <begin position="20"/>
        <end position="44"/>
    </location>
</feature>
<evidence type="ECO:0000256" key="10">
    <source>
        <dbReference type="ARBA" id="ARBA00023136"/>
    </source>
</evidence>
<evidence type="ECO:0000313" key="14">
    <source>
        <dbReference type="EMBL" id="QPV65117.1"/>
    </source>
</evidence>
<keyword evidence="9" id="KW-0186">Copper</keyword>
<dbReference type="GO" id="GO:0016491">
    <property type="term" value="F:oxidoreductase activity"/>
    <property type="evidence" value="ECO:0007669"/>
    <property type="project" value="InterPro"/>
</dbReference>
<evidence type="ECO:0000256" key="6">
    <source>
        <dbReference type="ARBA" id="ARBA00022723"/>
    </source>
</evidence>
<dbReference type="PANTHER" id="PTHR22888:SF9">
    <property type="entry name" value="CYTOCHROME C OXIDASE SUBUNIT 2"/>
    <property type="match status" value="1"/>
</dbReference>
<dbReference type="InterPro" id="IPR014222">
    <property type="entry name" value="Cyt_c_oxidase_su2"/>
</dbReference>
<dbReference type="EMBL" id="CP065856">
    <property type="protein sequence ID" value="QPV65117.1"/>
    <property type="molecule type" value="Genomic_DNA"/>
</dbReference>
<feature type="domain" description="Cytochrome oxidase subunit II copper A binding" evidence="13">
    <location>
        <begin position="116"/>
        <end position="226"/>
    </location>
</feature>
<keyword evidence="6" id="KW-0479">Metal-binding</keyword>
<dbReference type="GO" id="GO:0042773">
    <property type="term" value="P:ATP synthesis coupled electron transport"/>
    <property type="evidence" value="ECO:0007669"/>
    <property type="project" value="TreeGrafter"/>
</dbReference>
<dbReference type="InterPro" id="IPR045187">
    <property type="entry name" value="CcO_II"/>
</dbReference>
<dbReference type="InterPro" id="IPR008972">
    <property type="entry name" value="Cupredoxin"/>
</dbReference>
<dbReference type="PROSITE" id="PS50857">
    <property type="entry name" value="COX2_CUA"/>
    <property type="match status" value="1"/>
</dbReference>
<evidence type="ECO:0000256" key="9">
    <source>
        <dbReference type="ARBA" id="ARBA00023008"/>
    </source>
</evidence>
<dbReference type="GO" id="GO:0005507">
    <property type="term" value="F:copper ion binding"/>
    <property type="evidence" value="ECO:0007669"/>
    <property type="project" value="InterPro"/>
</dbReference>
<dbReference type="OrthoDB" id="3372at2157"/>
<dbReference type="SUPFAM" id="SSF49503">
    <property type="entry name" value="Cupredoxins"/>
    <property type="match status" value="1"/>
</dbReference>
<keyword evidence="3" id="KW-0813">Transport</keyword>
<evidence type="ECO:0000259" key="13">
    <source>
        <dbReference type="PROSITE" id="PS50857"/>
    </source>
</evidence>
<evidence type="ECO:0000256" key="8">
    <source>
        <dbReference type="ARBA" id="ARBA00022989"/>
    </source>
</evidence>
<protein>
    <submittedName>
        <fullName evidence="14">Cytochrome c oxidase subunit II</fullName>
    </submittedName>
</protein>
<evidence type="ECO:0000256" key="1">
    <source>
        <dbReference type="ARBA" id="ARBA00004141"/>
    </source>
</evidence>
<evidence type="ECO:0000256" key="11">
    <source>
        <dbReference type="SAM" id="MobiDB-lite"/>
    </source>
</evidence>
<gene>
    <name evidence="14" type="primary">coxB</name>
    <name evidence="14" type="ORF">I7X12_13805</name>
</gene>
<evidence type="ECO:0000256" key="2">
    <source>
        <dbReference type="ARBA" id="ARBA00007866"/>
    </source>
</evidence>
<dbReference type="Gene3D" id="2.60.40.420">
    <property type="entry name" value="Cupredoxins - blue copper proteins"/>
    <property type="match status" value="1"/>
</dbReference>
<evidence type="ECO:0000256" key="4">
    <source>
        <dbReference type="ARBA" id="ARBA00022660"/>
    </source>
</evidence>
<feature type="region of interest" description="Disordered" evidence="11">
    <location>
        <begin position="235"/>
        <end position="265"/>
    </location>
</feature>
<dbReference type="InterPro" id="IPR002429">
    <property type="entry name" value="CcO_II-like_C"/>
</dbReference>
<dbReference type="GO" id="GO:0016020">
    <property type="term" value="C:membrane"/>
    <property type="evidence" value="ECO:0007669"/>
    <property type="project" value="UniProtKB-SubCell"/>
</dbReference>
<name>A0A7U3WBX2_9EURY</name>
<keyword evidence="4" id="KW-0679">Respiratory chain</keyword>
<keyword evidence="8 12" id="KW-1133">Transmembrane helix</keyword>
<proteinExistence type="inferred from homology"/>
<dbReference type="GO" id="GO:0004129">
    <property type="term" value="F:cytochrome-c oxidase activity"/>
    <property type="evidence" value="ECO:0007669"/>
    <property type="project" value="InterPro"/>
</dbReference>
<dbReference type="NCBIfam" id="TIGR02866">
    <property type="entry name" value="CoxB"/>
    <property type="match status" value="1"/>
</dbReference>
<evidence type="ECO:0000256" key="7">
    <source>
        <dbReference type="ARBA" id="ARBA00022982"/>
    </source>
</evidence>
<organism evidence="14 15">
    <name type="scientific">Halosimplex litoreum</name>
    <dbReference type="NCBI Taxonomy" id="1198301"/>
    <lineage>
        <taxon>Archaea</taxon>
        <taxon>Methanobacteriati</taxon>
        <taxon>Methanobacteriota</taxon>
        <taxon>Stenosarchaea group</taxon>
        <taxon>Halobacteria</taxon>
        <taxon>Halobacteriales</taxon>
        <taxon>Haloarculaceae</taxon>
        <taxon>Halosimplex</taxon>
    </lineage>
</organism>
<comment type="subcellular location">
    <subcellularLocation>
        <location evidence="1">Membrane</location>
        <topology evidence="1">Multi-pass membrane protein</topology>
    </subcellularLocation>
</comment>
<evidence type="ECO:0000313" key="15">
    <source>
        <dbReference type="Proteomes" id="UP000595001"/>
    </source>
</evidence>
<evidence type="ECO:0000256" key="5">
    <source>
        <dbReference type="ARBA" id="ARBA00022692"/>
    </source>
</evidence>